<gene>
    <name evidence="1" type="ordered locus">TON_0759</name>
</gene>
<dbReference type="GeneID" id="78824148"/>
<dbReference type="AlphaFoldDB" id="B6YVG9"/>
<dbReference type="EMBL" id="CP000855">
    <property type="protein sequence ID" value="ACJ16247.1"/>
    <property type="molecule type" value="Genomic_DNA"/>
</dbReference>
<dbReference type="RefSeq" id="WP_012571719.1">
    <property type="nucleotide sequence ID" value="NC_011529.1"/>
</dbReference>
<dbReference type="Proteomes" id="UP000002727">
    <property type="component" value="Chromosome"/>
</dbReference>
<proteinExistence type="predicted"/>
<evidence type="ECO:0000313" key="2">
    <source>
        <dbReference type="Proteomes" id="UP000002727"/>
    </source>
</evidence>
<dbReference type="STRING" id="523850.TON_0759"/>
<sequence>MRYEALEGTTAKRVIKMYKNVVAGLIMKGYPYRKSWTHREH</sequence>
<dbReference type="eggNOG" id="arCOG05832">
    <property type="taxonomic scope" value="Archaea"/>
</dbReference>
<accession>B6YVG9</accession>
<name>B6YVG9_THEON</name>
<evidence type="ECO:0000313" key="1">
    <source>
        <dbReference type="EMBL" id="ACJ16247.1"/>
    </source>
</evidence>
<dbReference type="KEGG" id="ton:TON_0759"/>
<keyword evidence="2" id="KW-1185">Reference proteome</keyword>
<dbReference type="PATRIC" id="fig|523850.10.peg.763"/>
<dbReference type="HOGENOM" id="CLU_3264024_0_0_2"/>
<organism evidence="1 2">
    <name type="scientific">Thermococcus onnurineus (strain NA1)</name>
    <dbReference type="NCBI Taxonomy" id="523850"/>
    <lineage>
        <taxon>Archaea</taxon>
        <taxon>Methanobacteriati</taxon>
        <taxon>Methanobacteriota</taxon>
        <taxon>Thermococci</taxon>
        <taxon>Thermococcales</taxon>
        <taxon>Thermococcaceae</taxon>
        <taxon>Thermococcus</taxon>
    </lineage>
</organism>
<protein>
    <submittedName>
        <fullName evidence="1">Uncharacterized protein</fullName>
    </submittedName>
</protein>
<reference evidence="1 2" key="1">
    <citation type="journal article" date="2008" name="J. Bacteriol.">
        <title>The complete genome sequence of Thermococcus onnurineus NA1 reveals a mixed heterotrophic and carboxydotrophic metabolism.</title>
        <authorList>
            <person name="Lee H.S."/>
            <person name="Kang S.G."/>
            <person name="Bae S.S."/>
            <person name="Lim J.K."/>
            <person name="Cho Y."/>
            <person name="Kim Y.J."/>
            <person name="Jeon J.H."/>
            <person name="Cha S.S."/>
            <person name="Kwon K.K."/>
            <person name="Kim H.T."/>
            <person name="Park C.J."/>
            <person name="Lee H.W."/>
            <person name="Kim S.I."/>
            <person name="Chun J."/>
            <person name="Colwell R.R."/>
            <person name="Kim S.J."/>
            <person name="Lee J.H."/>
        </authorList>
    </citation>
    <scope>NUCLEOTIDE SEQUENCE [LARGE SCALE GENOMIC DNA]</scope>
    <source>
        <strain evidence="1 2">NA1</strain>
    </source>
</reference>